<dbReference type="EMBL" id="CAJHJT010000012">
    <property type="protein sequence ID" value="CAD6996599.1"/>
    <property type="molecule type" value="Genomic_DNA"/>
</dbReference>
<evidence type="ECO:0000313" key="1">
    <source>
        <dbReference type="EMBL" id="CAD6996599.1"/>
    </source>
</evidence>
<comment type="caution">
    <text evidence="1">The sequence shown here is derived from an EMBL/GenBank/DDBJ whole genome shotgun (WGS) entry which is preliminary data.</text>
</comment>
<dbReference type="Proteomes" id="UP000606786">
    <property type="component" value="Unassembled WGS sequence"/>
</dbReference>
<evidence type="ECO:0000313" key="2">
    <source>
        <dbReference type="Proteomes" id="UP000606786"/>
    </source>
</evidence>
<keyword evidence="2" id="KW-1185">Reference proteome</keyword>
<reference evidence="1" key="1">
    <citation type="submission" date="2020-11" db="EMBL/GenBank/DDBJ databases">
        <authorList>
            <person name="Whitehead M."/>
        </authorList>
    </citation>
    <scope>NUCLEOTIDE SEQUENCE</scope>
    <source>
        <strain evidence="1">EGII</strain>
    </source>
</reference>
<accession>A0A811UCG8</accession>
<gene>
    <name evidence="1" type="ORF">CCAP1982_LOCUS5269</name>
</gene>
<proteinExistence type="predicted"/>
<name>A0A811UCG8_CERCA</name>
<dbReference type="AlphaFoldDB" id="A0A811UCG8"/>
<organism evidence="1 2">
    <name type="scientific">Ceratitis capitata</name>
    <name type="common">Mediterranean fruit fly</name>
    <name type="synonym">Tephritis capitata</name>
    <dbReference type="NCBI Taxonomy" id="7213"/>
    <lineage>
        <taxon>Eukaryota</taxon>
        <taxon>Metazoa</taxon>
        <taxon>Ecdysozoa</taxon>
        <taxon>Arthropoda</taxon>
        <taxon>Hexapoda</taxon>
        <taxon>Insecta</taxon>
        <taxon>Pterygota</taxon>
        <taxon>Neoptera</taxon>
        <taxon>Endopterygota</taxon>
        <taxon>Diptera</taxon>
        <taxon>Brachycera</taxon>
        <taxon>Muscomorpha</taxon>
        <taxon>Tephritoidea</taxon>
        <taxon>Tephritidae</taxon>
        <taxon>Ceratitis</taxon>
        <taxon>Ceratitis</taxon>
    </lineage>
</organism>
<protein>
    <submittedName>
        <fullName evidence="1">(Mediterranean fruit fly) hypothetical protein</fullName>
    </submittedName>
</protein>
<sequence length="73" mass="8131">MQQQLTSWCVKSRPLWTLYYPCIDAYSLLGQFSSSPNCMLYSAALSLLPRLGLIGDLDKLPIHVKVPAPAEGY</sequence>
<feature type="non-terminal residue" evidence="1">
    <location>
        <position position="73"/>
    </location>
</feature>